<keyword evidence="3" id="KW-1185">Reference proteome</keyword>
<dbReference type="RefSeq" id="WP_123099376.1">
    <property type="nucleotide sequence ID" value="NZ_RIBZ01000111.1"/>
</dbReference>
<dbReference type="InterPro" id="IPR006121">
    <property type="entry name" value="HMA_dom"/>
</dbReference>
<protein>
    <submittedName>
        <fullName evidence="2">Heavy-metal-associated domain-containing protein</fullName>
    </submittedName>
</protein>
<comment type="caution">
    <text evidence="2">The sequence shown here is derived from an EMBL/GenBank/DDBJ whole genome shotgun (WGS) entry which is preliminary data.</text>
</comment>
<dbReference type="SUPFAM" id="SSF55008">
    <property type="entry name" value="HMA, heavy metal-associated domain"/>
    <property type="match status" value="1"/>
</dbReference>
<accession>A0A3M8WSM8</accession>
<gene>
    <name evidence="2" type="ORF">EEJ42_08600</name>
</gene>
<dbReference type="GO" id="GO:0046872">
    <property type="term" value="F:metal ion binding"/>
    <property type="evidence" value="ECO:0007669"/>
    <property type="project" value="InterPro"/>
</dbReference>
<dbReference type="CDD" id="cd00371">
    <property type="entry name" value="HMA"/>
    <property type="match status" value="1"/>
</dbReference>
<dbReference type="AlphaFoldDB" id="A0A3M8WSM8"/>
<feature type="domain" description="HMA" evidence="1">
    <location>
        <begin position="10"/>
        <end position="75"/>
    </location>
</feature>
<evidence type="ECO:0000313" key="3">
    <source>
        <dbReference type="Proteomes" id="UP000275401"/>
    </source>
</evidence>
<reference evidence="2 3" key="1">
    <citation type="submission" date="2018-11" db="EMBL/GenBank/DDBJ databases">
        <title>The Potential of Streptomyces as Biocontrol Agents against the Tomato grey mould, Botrytis cinerea (Gray mold) Frontiers in Microbiology.</title>
        <authorList>
            <person name="Li D."/>
        </authorList>
    </citation>
    <scope>NUCLEOTIDE SEQUENCE [LARGE SCALE GENOMIC DNA]</scope>
    <source>
        <strain evidence="2 3">NEAU-LD23</strain>
    </source>
</reference>
<evidence type="ECO:0000313" key="2">
    <source>
        <dbReference type="EMBL" id="RNG31595.1"/>
    </source>
</evidence>
<dbReference type="PROSITE" id="PS50846">
    <property type="entry name" value="HMA_2"/>
    <property type="match status" value="1"/>
</dbReference>
<dbReference type="Proteomes" id="UP000275401">
    <property type="component" value="Unassembled WGS sequence"/>
</dbReference>
<name>A0A3M8WSM8_9ACTN</name>
<organism evidence="2 3">
    <name type="scientific">Streptomyces botrytidirepellens</name>
    <dbReference type="NCBI Taxonomy" id="2486417"/>
    <lineage>
        <taxon>Bacteria</taxon>
        <taxon>Bacillati</taxon>
        <taxon>Actinomycetota</taxon>
        <taxon>Actinomycetes</taxon>
        <taxon>Kitasatosporales</taxon>
        <taxon>Streptomycetaceae</taxon>
        <taxon>Streptomyces</taxon>
    </lineage>
</organism>
<dbReference type="InterPro" id="IPR036163">
    <property type="entry name" value="HMA_dom_sf"/>
</dbReference>
<sequence length="77" mass="7778">MSEPTSTSTSTSTYEVIGMACHNCAATVTEEVELLDGVTSVTVDIASGSLTVTSHGNLAAATVRAAVEKAGYELATP</sequence>
<proteinExistence type="predicted"/>
<dbReference type="Pfam" id="PF00403">
    <property type="entry name" value="HMA"/>
    <property type="match status" value="1"/>
</dbReference>
<dbReference type="EMBL" id="RIBZ01000111">
    <property type="protein sequence ID" value="RNG31595.1"/>
    <property type="molecule type" value="Genomic_DNA"/>
</dbReference>
<dbReference type="Gene3D" id="3.30.70.100">
    <property type="match status" value="1"/>
</dbReference>
<evidence type="ECO:0000259" key="1">
    <source>
        <dbReference type="PROSITE" id="PS50846"/>
    </source>
</evidence>